<evidence type="ECO:0008006" key="5">
    <source>
        <dbReference type="Google" id="ProtNLM"/>
    </source>
</evidence>
<organism evidence="3 4">
    <name type="scientific">Cerrena zonata</name>
    <dbReference type="NCBI Taxonomy" id="2478898"/>
    <lineage>
        <taxon>Eukaryota</taxon>
        <taxon>Fungi</taxon>
        <taxon>Dikarya</taxon>
        <taxon>Basidiomycota</taxon>
        <taxon>Agaricomycotina</taxon>
        <taxon>Agaricomycetes</taxon>
        <taxon>Polyporales</taxon>
        <taxon>Cerrenaceae</taxon>
        <taxon>Cerrena</taxon>
    </lineage>
</organism>
<keyword evidence="2" id="KW-0378">Hydrolase</keyword>
<dbReference type="EMBL" id="JASBNA010000030">
    <property type="protein sequence ID" value="KAK7683556.1"/>
    <property type="molecule type" value="Genomic_DNA"/>
</dbReference>
<evidence type="ECO:0000256" key="2">
    <source>
        <dbReference type="ARBA" id="ARBA00022801"/>
    </source>
</evidence>
<sequence>MPISDKTEEVRRLGMGRLLSDLSGKMGTKAAKGNEDPMKILVHSTHDTALAGLCNSLDVYDEKWPAFTASITFELFRKEDSNEINRGSTWQTIISPFRRPNSPEHYVRMRYQNRNLVLPICSEDGKHLAGSPEFCTLAAFRERVQELTPVDWDAECVPSGRT</sequence>
<accession>A0AAW0FRZ6</accession>
<dbReference type="InterPro" id="IPR033379">
    <property type="entry name" value="Acid_Pase_AS"/>
</dbReference>
<dbReference type="SUPFAM" id="SSF53254">
    <property type="entry name" value="Phosphoglycerate mutase-like"/>
    <property type="match status" value="1"/>
</dbReference>
<evidence type="ECO:0000313" key="4">
    <source>
        <dbReference type="Proteomes" id="UP001385951"/>
    </source>
</evidence>
<dbReference type="PANTHER" id="PTHR11567:SF110">
    <property type="entry name" value="2-PHOSPHOXYLOSE PHOSPHATASE 1"/>
    <property type="match status" value="1"/>
</dbReference>
<dbReference type="InterPro" id="IPR000560">
    <property type="entry name" value="His_Pase_clade-2"/>
</dbReference>
<comment type="caution">
    <text evidence="3">The sequence shown here is derived from an EMBL/GenBank/DDBJ whole genome shotgun (WGS) entry which is preliminary data.</text>
</comment>
<name>A0AAW0FRZ6_9APHY</name>
<dbReference type="GO" id="GO:0016791">
    <property type="term" value="F:phosphatase activity"/>
    <property type="evidence" value="ECO:0007669"/>
    <property type="project" value="TreeGrafter"/>
</dbReference>
<dbReference type="AlphaFoldDB" id="A0AAW0FRZ6"/>
<dbReference type="InterPro" id="IPR050645">
    <property type="entry name" value="Histidine_acid_phosphatase"/>
</dbReference>
<dbReference type="Proteomes" id="UP001385951">
    <property type="component" value="Unassembled WGS sequence"/>
</dbReference>
<dbReference type="PANTHER" id="PTHR11567">
    <property type="entry name" value="ACID PHOSPHATASE-RELATED"/>
    <property type="match status" value="1"/>
</dbReference>
<reference evidence="3 4" key="1">
    <citation type="submission" date="2022-09" db="EMBL/GenBank/DDBJ databases">
        <authorList>
            <person name="Palmer J.M."/>
        </authorList>
    </citation>
    <scope>NUCLEOTIDE SEQUENCE [LARGE SCALE GENOMIC DNA]</scope>
    <source>
        <strain evidence="3 4">DSM 7382</strain>
    </source>
</reference>
<protein>
    <recommendedName>
        <fullName evidence="5">Acid phosphatase</fullName>
    </recommendedName>
</protein>
<evidence type="ECO:0000256" key="1">
    <source>
        <dbReference type="ARBA" id="ARBA00005375"/>
    </source>
</evidence>
<comment type="similarity">
    <text evidence="1">Belongs to the histidine acid phosphatase family.</text>
</comment>
<gene>
    <name evidence="3" type="ORF">QCA50_013391</name>
</gene>
<keyword evidence="4" id="KW-1185">Reference proteome</keyword>
<dbReference type="InterPro" id="IPR029033">
    <property type="entry name" value="His_PPase_superfam"/>
</dbReference>
<evidence type="ECO:0000313" key="3">
    <source>
        <dbReference type="EMBL" id="KAK7683556.1"/>
    </source>
</evidence>
<proteinExistence type="inferred from homology"/>
<dbReference type="Gene3D" id="3.40.50.1240">
    <property type="entry name" value="Phosphoglycerate mutase-like"/>
    <property type="match status" value="1"/>
</dbReference>
<dbReference type="Pfam" id="PF00328">
    <property type="entry name" value="His_Phos_2"/>
    <property type="match status" value="1"/>
</dbReference>
<dbReference type="PROSITE" id="PS00778">
    <property type="entry name" value="HIS_ACID_PHOSPHAT_2"/>
    <property type="match status" value="1"/>
</dbReference>